<feature type="binding site" evidence="8">
    <location>
        <position position="206"/>
    </location>
    <ligand>
        <name>substrate</name>
    </ligand>
</feature>
<dbReference type="FunFam" id="3.30.420.40:FF:000012">
    <property type="entry name" value="tRNA N6-adenosine threonylcarbamoyltransferase"/>
    <property type="match status" value="1"/>
</dbReference>
<dbReference type="NCBIfam" id="TIGR03723">
    <property type="entry name" value="T6A_TsaD_YgjD"/>
    <property type="match status" value="1"/>
</dbReference>
<dbReference type="PANTHER" id="PTHR11735">
    <property type="entry name" value="TRNA N6-ADENOSINE THREONYLCARBAMOYLTRANSFERASE"/>
    <property type="match status" value="1"/>
</dbReference>
<feature type="binding site" evidence="8">
    <location>
        <position position="115"/>
    </location>
    <ligand>
        <name>Fe cation</name>
        <dbReference type="ChEBI" id="CHEBI:24875"/>
    </ligand>
</feature>
<dbReference type="GO" id="GO:0005737">
    <property type="term" value="C:cytoplasm"/>
    <property type="evidence" value="ECO:0007669"/>
    <property type="project" value="UniProtKB-SubCell"/>
</dbReference>
<dbReference type="Proteomes" id="UP000183245">
    <property type="component" value="Unassembled WGS sequence"/>
</dbReference>
<dbReference type="EMBL" id="MNZT01000060">
    <property type="protein sequence ID" value="OIP97290.1"/>
    <property type="molecule type" value="Genomic_DNA"/>
</dbReference>
<dbReference type="InterPro" id="IPR017861">
    <property type="entry name" value="KAE1/TsaD"/>
</dbReference>
<evidence type="ECO:0000256" key="1">
    <source>
        <dbReference type="ARBA" id="ARBA00022490"/>
    </source>
</evidence>
<protein>
    <recommendedName>
        <fullName evidence="8">tRNA N6-adenosine threonylcarbamoyltransferase</fullName>
        <ecNumber evidence="8">2.3.1.234</ecNumber>
    </recommendedName>
    <alternativeName>
        <fullName evidence="8">N6-L-threonylcarbamoyladenine synthase</fullName>
        <shortName evidence="8">t(6)A synthase</shortName>
    </alternativeName>
    <alternativeName>
        <fullName evidence="8">t(6)A37 threonylcarbamoyladenosine biosynthesis protein TsaD</fullName>
    </alternativeName>
    <alternativeName>
        <fullName evidence="8">tRNA threonylcarbamoyladenosine biosynthesis protein TsaD</fullName>
    </alternativeName>
</protein>
<evidence type="ECO:0000256" key="3">
    <source>
        <dbReference type="ARBA" id="ARBA00022694"/>
    </source>
</evidence>
<dbReference type="EC" id="2.3.1.234" evidence="8"/>
<keyword evidence="4 8" id="KW-0479">Metal-binding</keyword>
<feature type="binding site" evidence="8">
    <location>
        <position position="337"/>
    </location>
    <ligand>
        <name>Fe cation</name>
        <dbReference type="ChEBI" id="CHEBI:24875"/>
    </ligand>
</feature>
<organism evidence="10 11">
    <name type="scientific">Candidatus Wirthbacteria bacterium CG2_30_54_11</name>
    <dbReference type="NCBI Taxonomy" id="1817892"/>
    <lineage>
        <taxon>Bacteria</taxon>
        <taxon>Candidatus Wirthbacteria</taxon>
    </lineage>
</organism>
<dbReference type="SUPFAM" id="SSF53067">
    <property type="entry name" value="Actin-like ATPase domain"/>
    <property type="match status" value="1"/>
</dbReference>
<evidence type="ECO:0000313" key="10">
    <source>
        <dbReference type="EMBL" id="OIP97290.1"/>
    </source>
</evidence>
<dbReference type="STRING" id="1817892.AUK40_03535"/>
<comment type="subcellular location">
    <subcellularLocation>
        <location evidence="8">Cytoplasm</location>
    </subcellularLocation>
</comment>
<dbReference type="CDD" id="cd24133">
    <property type="entry name" value="ASKHA_NBD_TsaD_bac"/>
    <property type="match status" value="1"/>
</dbReference>
<dbReference type="PRINTS" id="PR00789">
    <property type="entry name" value="OSIALOPTASE"/>
</dbReference>
<comment type="similarity">
    <text evidence="8">Belongs to the KAE1 / TsaD family.</text>
</comment>
<evidence type="ECO:0000313" key="11">
    <source>
        <dbReference type="Proteomes" id="UP000183245"/>
    </source>
</evidence>
<feature type="domain" description="Gcp-like" evidence="9">
    <location>
        <begin position="149"/>
        <end position="342"/>
    </location>
</feature>
<dbReference type="InterPro" id="IPR000905">
    <property type="entry name" value="Gcp-like_dom"/>
</dbReference>
<feature type="binding site" evidence="8">
    <location>
        <position position="312"/>
    </location>
    <ligand>
        <name>substrate</name>
    </ligand>
</feature>
<proteinExistence type="inferred from homology"/>
<evidence type="ECO:0000256" key="2">
    <source>
        <dbReference type="ARBA" id="ARBA00022679"/>
    </source>
</evidence>
<feature type="binding site" evidence="8">
    <location>
        <begin position="160"/>
        <end position="164"/>
    </location>
    <ligand>
        <name>substrate</name>
    </ligand>
</feature>
<feature type="binding site" evidence="8">
    <location>
        <position position="111"/>
    </location>
    <ligand>
        <name>Fe cation</name>
        <dbReference type="ChEBI" id="CHEBI:24875"/>
    </ligand>
</feature>
<dbReference type="PANTHER" id="PTHR11735:SF6">
    <property type="entry name" value="TRNA N6-ADENOSINE THREONYLCARBAMOYLTRANSFERASE, MITOCHONDRIAL"/>
    <property type="match status" value="1"/>
</dbReference>
<accession>A0A1J5ISB3</accession>
<comment type="catalytic activity">
    <reaction evidence="7 8">
        <text>L-threonylcarbamoyladenylate + adenosine(37) in tRNA = N(6)-L-threonylcarbamoyladenosine(37) in tRNA + AMP + H(+)</text>
        <dbReference type="Rhea" id="RHEA:37059"/>
        <dbReference type="Rhea" id="RHEA-COMP:10162"/>
        <dbReference type="Rhea" id="RHEA-COMP:10163"/>
        <dbReference type="ChEBI" id="CHEBI:15378"/>
        <dbReference type="ChEBI" id="CHEBI:73682"/>
        <dbReference type="ChEBI" id="CHEBI:74411"/>
        <dbReference type="ChEBI" id="CHEBI:74418"/>
        <dbReference type="ChEBI" id="CHEBI:456215"/>
        <dbReference type="EC" id="2.3.1.234"/>
    </reaction>
</comment>
<dbReference type="InterPro" id="IPR043129">
    <property type="entry name" value="ATPase_NBD"/>
</dbReference>
<keyword evidence="2 8" id="KW-0808">Transferase</keyword>
<dbReference type="GO" id="GO:0061711">
    <property type="term" value="F:tRNA N(6)-L-threonylcarbamoyladenine synthase activity"/>
    <property type="evidence" value="ECO:0007669"/>
    <property type="project" value="UniProtKB-EC"/>
</dbReference>
<name>A0A1J5ISB3_9BACT</name>
<comment type="function">
    <text evidence="8">Required for the formation of a threonylcarbamoyl group on adenosine at position 37 (t(6)A37) in tRNAs that read codons beginning with adenine. Is involved in the transfer of the threonylcarbamoyl moiety of threonylcarbamoyl-AMP (TC-AMP) to the N6 group of A37, together with TsaE and TsaB. TsaD likely plays a direct catalytic role in this reaction.</text>
</comment>
<evidence type="ECO:0000256" key="8">
    <source>
        <dbReference type="HAMAP-Rule" id="MF_01445"/>
    </source>
</evidence>
<feature type="domain" description="Gcp-like" evidence="9">
    <location>
        <begin position="24"/>
        <end position="129"/>
    </location>
</feature>
<dbReference type="InterPro" id="IPR022450">
    <property type="entry name" value="TsaD"/>
</dbReference>
<dbReference type="GO" id="GO:0002949">
    <property type="term" value="P:tRNA threonylcarbamoyladenosine modification"/>
    <property type="evidence" value="ECO:0007669"/>
    <property type="project" value="UniProtKB-UniRule"/>
</dbReference>
<keyword evidence="1 8" id="KW-0963">Cytoplasm</keyword>
<evidence type="ECO:0000256" key="4">
    <source>
        <dbReference type="ARBA" id="ARBA00022723"/>
    </source>
</evidence>
<evidence type="ECO:0000259" key="9">
    <source>
        <dbReference type="Pfam" id="PF00814"/>
    </source>
</evidence>
<dbReference type="Gene3D" id="3.30.420.40">
    <property type="match status" value="2"/>
</dbReference>
<sequence>MLVLGIETSCDETAAAVVRDDGFVLSSIISSQIPLFSSIGGVVPEMAARAHTENILLVIEEALQAGGTSWEQIDSIAVTRGPGLIGSLLVGQSTAQALSFSLRKPLKQIDHLRAHVLAVELWDTSTPSTSLSTVYARQHVNDGFHVETGLKIKFPAIGLLVSGGHTEILWMADREHWEVVGSTLDDAAGEAFDKVGKLLGLPYPGGPNVSKAALSGDPKKFAFPRAMMERRNLNFSFSGLKTAVLREVRTFNASKQGDGEGERIRFISDIAASFQQAVIDVLLEKTVRAVEQFSREKSEVRSVILAGGVAANKALREAMSERFGALLRVPGLRYCTDNAAMVGGVEKASNSRNDTIKCW</sequence>
<dbReference type="HAMAP" id="MF_01445">
    <property type="entry name" value="TsaD"/>
    <property type="match status" value="1"/>
</dbReference>
<evidence type="ECO:0000256" key="7">
    <source>
        <dbReference type="ARBA" id="ARBA00048117"/>
    </source>
</evidence>
<comment type="caution">
    <text evidence="8">Lacks conserved residue(s) required for the propagation of feature annotation.</text>
</comment>
<dbReference type="FunFam" id="3.30.420.40:FF:000040">
    <property type="entry name" value="tRNA N6-adenosine threonylcarbamoyltransferase"/>
    <property type="match status" value="1"/>
</dbReference>
<reference evidence="10 11" key="1">
    <citation type="journal article" date="2016" name="Environ. Microbiol.">
        <title>Genomic resolution of a cold subsurface aquifer community provides metabolic insights for novel microbes adapted to high CO concentrations.</title>
        <authorList>
            <person name="Probst A.J."/>
            <person name="Castelle C.J."/>
            <person name="Singh A."/>
            <person name="Brown C.T."/>
            <person name="Anantharaman K."/>
            <person name="Sharon I."/>
            <person name="Hug L.A."/>
            <person name="Burstein D."/>
            <person name="Emerson J.B."/>
            <person name="Thomas B.C."/>
            <person name="Banfield J.F."/>
        </authorList>
    </citation>
    <scope>NUCLEOTIDE SEQUENCE [LARGE SCALE GENOMIC DNA]</scope>
    <source>
        <strain evidence="10">CG2_30_54_11</strain>
    </source>
</reference>
<comment type="cofactor">
    <cofactor evidence="8">
        <name>Fe(2+)</name>
        <dbReference type="ChEBI" id="CHEBI:29033"/>
    </cofactor>
    <text evidence="8">Binds 1 Fe(2+) ion per subunit.</text>
</comment>
<gene>
    <name evidence="8" type="primary">tsaD</name>
    <name evidence="10" type="ORF">AUK40_03535</name>
</gene>
<evidence type="ECO:0000256" key="6">
    <source>
        <dbReference type="ARBA" id="ARBA00023315"/>
    </source>
</evidence>
<keyword evidence="5 8" id="KW-0408">Iron</keyword>
<feature type="binding site" evidence="8">
    <location>
        <position position="193"/>
    </location>
    <ligand>
        <name>substrate</name>
    </ligand>
</feature>
<comment type="caution">
    <text evidence="10">The sequence shown here is derived from an EMBL/GenBank/DDBJ whole genome shotgun (WGS) entry which is preliminary data.</text>
</comment>
<dbReference type="GO" id="GO:0005506">
    <property type="term" value="F:iron ion binding"/>
    <property type="evidence" value="ECO:0007669"/>
    <property type="project" value="UniProtKB-UniRule"/>
</dbReference>
<keyword evidence="3 8" id="KW-0819">tRNA processing</keyword>
<dbReference type="Pfam" id="PF00814">
    <property type="entry name" value="TsaD"/>
    <property type="match status" value="2"/>
</dbReference>
<dbReference type="AlphaFoldDB" id="A0A1J5ISB3"/>
<evidence type="ECO:0000256" key="5">
    <source>
        <dbReference type="ARBA" id="ARBA00023004"/>
    </source>
</evidence>
<keyword evidence="6 8" id="KW-0012">Acyltransferase</keyword>